<accession>A0A4Y7Q8R0</accession>
<protein>
    <submittedName>
        <fullName evidence="1">Uncharacterized protein</fullName>
    </submittedName>
</protein>
<feature type="non-terminal residue" evidence="1">
    <location>
        <position position="153"/>
    </location>
</feature>
<gene>
    <name evidence="1" type="ORF">BD410DRAFT_703608</name>
</gene>
<proteinExistence type="predicted"/>
<evidence type="ECO:0000313" key="1">
    <source>
        <dbReference type="EMBL" id="TDL24043.1"/>
    </source>
</evidence>
<dbReference type="STRING" id="50990.A0A4Y7Q8R0"/>
<dbReference type="Proteomes" id="UP000294933">
    <property type="component" value="Unassembled WGS sequence"/>
</dbReference>
<evidence type="ECO:0000313" key="2">
    <source>
        <dbReference type="Proteomes" id="UP000294933"/>
    </source>
</evidence>
<dbReference type="AlphaFoldDB" id="A0A4Y7Q8R0"/>
<keyword evidence="2" id="KW-1185">Reference proteome</keyword>
<reference evidence="1 2" key="1">
    <citation type="submission" date="2018-06" db="EMBL/GenBank/DDBJ databases">
        <title>A transcriptomic atlas of mushroom development highlights an independent origin of complex multicellularity.</title>
        <authorList>
            <consortium name="DOE Joint Genome Institute"/>
            <person name="Krizsan K."/>
            <person name="Almasi E."/>
            <person name="Merenyi Z."/>
            <person name="Sahu N."/>
            <person name="Viragh M."/>
            <person name="Koszo T."/>
            <person name="Mondo S."/>
            <person name="Kiss B."/>
            <person name="Balint B."/>
            <person name="Kues U."/>
            <person name="Barry K."/>
            <person name="Hegedus J.C."/>
            <person name="Henrissat B."/>
            <person name="Johnson J."/>
            <person name="Lipzen A."/>
            <person name="Ohm R."/>
            <person name="Nagy I."/>
            <person name="Pangilinan J."/>
            <person name="Yan J."/>
            <person name="Xiong Y."/>
            <person name="Grigoriev I.V."/>
            <person name="Hibbett D.S."/>
            <person name="Nagy L.G."/>
        </authorList>
    </citation>
    <scope>NUCLEOTIDE SEQUENCE [LARGE SCALE GENOMIC DNA]</scope>
    <source>
        <strain evidence="1 2">SZMC22713</strain>
    </source>
</reference>
<dbReference type="OrthoDB" id="2686745at2759"/>
<dbReference type="EMBL" id="ML170168">
    <property type="protein sequence ID" value="TDL24043.1"/>
    <property type="molecule type" value="Genomic_DNA"/>
</dbReference>
<name>A0A4Y7Q8R0_9AGAM</name>
<organism evidence="1 2">
    <name type="scientific">Rickenella mellea</name>
    <dbReference type="NCBI Taxonomy" id="50990"/>
    <lineage>
        <taxon>Eukaryota</taxon>
        <taxon>Fungi</taxon>
        <taxon>Dikarya</taxon>
        <taxon>Basidiomycota</taxon>
        <taxon>Agaricomycotina</taxon>
        <taxon>Agaricomycetes</taxon>
        <taxon>Hymenochaetales</taxon>
        <taxon>Rickenellaceae</taxon>
        <taxon>Rickenella</taxon>
    </lineage>
</organism>
<sequence length="153" mass="18059">DTHVQRCYPPLTLRVRFSPERLMASAPALTLRRIFDITESTGDSGWGPTRSFPIRKPPGEVTRLKRGGYNLKDQVGWSQDIYDMVKEYLNELVEEHLDLDKCLSKQPRDNVYRTYQKAIERFPNLQRYEDDWVTAAFIGERLRNVSARRRKER</sequence>
<feature type="non-terminal residue" evidence="1">
    <location>
        <position position="1"/>
    </location>
</feature>
<dbReference type="VEuPathDB" id="FungiDB:BD410DRAFT_703608"/>